<dbReference type="Proteomes" id="UP000063063">
    <property type="component" value="Chromosome 27"/>
</dbReference>
<evidence type="ECO:0000313" key="4">
    <source>
        <dbReference type="EMBL" id="AIN99462.1"/>
    </source>
</evidence>
<dbReference type="GO" id="GO:0034599">
    <property type="term" value="P:cellular response to oxidative stress"/>
    <property type="evidence" value="ECO:0007669"/>
    <property type="project" value="TreeGrafter"/>
</dbReference>
<dbReference type="PANTHER" id="PTHR45694:SF18">
    <property type="entry name" value="GLUTAREDOXIN-1-RELATED"/>
    <property type="match status" value="1"/>
</dbReference>
<dbReference type="PROSITE" id="PS51354">
    <property type="entry name" value="GLUTAREDOXIN_2"/>
    <property type="match status" value="1"/>
</dbReference>
<gene>
    <name evidence="4" type="ORF">LPMP_270800</name>
</gene>
<feature type="domain" description="Glutaredoxin" evidence="3">
    <location>
        <begin position="14"/>
        <end position="76"/>
    </location>
</feature>
<keyword evidence="2" id="KW-0676">Redox-active center</keyword>
<dbReference type="GeneID" id="22576256"/>
<dbReference type="Pfam" id="PF00462">
    <property type="entry name" value="Glutaredoxin"/>
    <property type="match status" value="1"/>
</dbReference>
<sequence>MSTTVAELIRQNKVVVFSFVHCPFCTRAKSILTSATKDVRVYECDQMANGEDLRHQILKAYKHETVPAIFINGEFVGGCSDLEAMQKSGDLAKRLA</sequence>
<reference evidence="4 5" key="1">
    <citation type="journal article" date="2015" name="Sci. Rep.">
        <title>The genome of Leishmania panamensis: insights into genomics of the L. (Viannia) subgenus.</title>
        <authorList>
            <person name="Llanes A."/>
            <person name="Restrepo C.M."/>
            <person name="Vecchio G.D."/>
            <person name="Anguizola F.J."/>
            <person name="Lleonart R."/>
        </authorList>
    </citation>
    <scope>NUCLEOTIDE SEQUENCE [LARGE SCALE GENOMIC DNA]</scope>
    <source>
        <strain evidence="4 5">MHOM/PA/94/PSC-1</strain>
    </source>
</reference>
<dbReference type="Gene3D" id="3.40.30.10">
    <property type="entry name" value="Glutaredoxin"/>
    <property type="match status" value="1"/>
</dbReference>
<dbReference type="GO" id="GO:0015038">
    <property type="term" value="F:glutathione disulfide oxidoreductase activity"/>
    <property type="evidence" value="ECO:0007669"/>
    <property type="project" value="TreeGrafter"/>
</dbReference>
<evidence type="ECO:0000313" key="5">
    <source>
        <dbReference type="Proteomes" id="UP000063063"/>
    </source>
</evidence>
<dbReference type="PRINTS" id="PR00160">
    <property type="entry name" value="GLUTAREDOXIN"/>
</dbReference>
<dbReference type="VEuPathDB" id="TriTrypDB:LPMP_270800"/>
<evidence type="ECO:0000259" key="3">
    <source>
        <dbReference type="Pfam" id="PF00462"/>
    </source>
</evidence>
<dbReference type="FunFam" id="3.40.30.10:FF:000384">
    <property type="entry name" value="Glutaredoxin, putative"/>
    <property type="match status" value="1"/>
</dbReference>
<dbReference type="InterPro" id="IPR014025">
    <property type="entry name" value="Glutaredoxin_subgr"/>
</dbReference>
<accession>A0A088RTH8</accession>
<dbReference type="InterPro" id="IPR011767">
    <property type="entry name" value="GLR_AS"/>
</dbReference>
<proteinExistence type="predicted"/>
<dbReference type="PANTHER" id="PTHR45694">
    <property type="entry name" value="GLUTAREDOXIN 2"/>
    <property type="match status" value="1"/>
</dbReference>
<evidence type="ECO:0000256" key="2">
    <source>
        <dbReference type="ARBA" id="ARBA00023284"/>
    </source>
</evidence>
<dbReference type="RefSeq" id="XP_010700169.1">
    <property type="nucleotide sequence ID" value="XM_010701867.1"/>
</dbReference>
<keyword evidence="1" id="KW-1015">Disulfide bond</keyword>
<name>A0A088RTH8_LEIPA</name>
<dbReference type="OrthoDB" id="418495at2759"/>
<evidence type="ECO:0000256" key="1">
    <source>
        <dbReference type="ARBA" id="ARBA00023157"/>
    </source>
</evidence>
<organism evidence="4 5">
    <name type="scientific">Leishmania panamensis</name>
    <dbReference type="NCBI Taxonomy" id="5679"/>
    <lineage>
        <taxon>Eukaryota</taxon>
        <taxon>Discoba</taxon>
        <taxon>Euglenozoa</taxon>
        <taxon>Kinetoplastea</taxon>
        <taxon>Metakinetoplastina</taxon>
        <taxon>Trypanosomatida</taxon>
        <taxon>Trypanosomatidae</taxon>
        <taxon>Leishmaniinae</taxon>
        <taxon>Leishmania</taxon>
        <taxon>Leishmania guyanensis species complex</taxon>
    </lineage>
</organism>
<dbReference type="EMBL" id="CP009396">
    <property type="protein sequence ID" value="AIN99462.1"/>
    <property type="molecule type" value="Genomic_DNA"/>
</dbReference>
<dbReference type="KEGG" id="lpan:LPMP_270800"/>
<dbReference type="GO" id="GO:0005737">
    <property type="term" value="C:cytoplasm"/>
    <property type="evidence" value="ECO:0007669"/>
    <property type="project" value="TreeGrafter"/>
</dbReference>
<dbReference type="PROSITE" id="PS00195">
    <property type="entry name" value="GLUTAREDOXIN_1"/>
    <property type="match status" value="1"/>
</dbReference>
<protein>
    <submittedName>
        <fullName evidence="4">Glutaredoxin-like protein, putative</fullName>
    </submittedName>
</protein>
<dbReference type="AlphaFoldDB" id="A0A088RTH8"/>
<dbReference type="eggNOG" id="KOG1752">
    <property type="taxonomic scope" value="Eukaryota"/>
</dbReference>
<dbReference type="VEuPathDB" id="TriTrypDB:LPAL13_270014900"/>
<dbReference type="InterPro" id="IPR002109">
    <property type="entry name" value="Glutaredoxin"/>
</dbReference>
<dbReference type="SUPFAM" id="SSF52833">
    <property type="entry name" value="Thioredoxin-like"/>
    <property type="match status" value="1"/>
</dbReference>
<dbReference type="InterPro" id="IPR036249">
    <property type="entry name" value="Thioredoxin-like_sf"/>
</dbReference>
<keyword evidence="5" id="KW-1185">Reference proteome</keyword>
<dbReference type="CDD" id="cd03419">
    <property type="entry name" value="GRX_GRXh_1_2_like"/>
    <property type="match status" value="1"/>
</dbReference>